<dbReference type="InterPro" id="IPR036291">
    <property type="entry name" value="NAD(P)-bd_dom_sf"/>
</dbReference>
<keyword evidence="3" id="KW-0560">Oxidoreductase</keyword>
<dbReference type="PANTHER" id="PTHR48107:SF26">
    <property type="entry name" value="OXIDOREDUCTASE, SHORT-CHAIN DEHYDROGENASE_REDUCTASE FAMILY (AFU_ORTHOLOGUE AFUA_4G05870)"/>
    <property type="match status" value="1"/>
</dbReference>
<accession>A0ABP0C3A1</accession>
<evidence type="ECO:0000313" key="5">
    <source>
        <dbReference type="EMBL" id="CAK7226468.1"/>
    </source>
</evidence>
<evidence type="ECO:0000313" key="6">
    <source>
        <dbReference type="Proteomes" id="UP001642406"/>
    </source>
</evidence>
<dbReference type="PANTHER" id="PTHR48107">
    <property type="entry name" value="NADPH-DEPENDENT ALDEHYDE REDUCTASE-LIKE PROTEIN, CHLOROPLASTIC-RELATED"/>
    <property type="match status" value="1"/>
</dbReference>
<dbReference type="InterPro" id="IPR020904">
    <property type="entry name" value="Sc_DH/Rdtase_CS"/>
</dbReference>
<dbReference type="Gene3D" id="3.40.50.720">
    <property type="entry name" value="NAD(P)-binding Rossmann-like Domain"/>
    <property type="match status" value="1"/>
</dbReference>
<reference evidence="5 6" key="1">
    <citation type="submission" date="2024-01" db="EMBL/GenBank/DDBJ databases">
        <authorList>
            <person name="Allen C."/>
            <person name="Tagirdzhanova G."/>
        </authorList>
    </citation>
    <scope>NUCLEOTIDE SEQUENCE [LARGE SCALE GENOMIC DNA]</scope>
</reference>
<dbReference type="Pfam" id="PF13561">
    <property type="entry name" value="adh_short_C2"/>
    <property type="match status" value="1"/>
</dbReference>
<feature type="compositionally biased region" description="Basic and acidic residues" evidence="4">
    <location>
        <begin position="1"/>
        <end position="27"/>
    </location>
</feature>
<evidence type="ECO:0000256" key="3">
    <source>
        <dbReference type="ARBA" id="ARBA00023002"/>
    </source>
</evidence>
<sequence>MSVAFDKAKEVAQKLTGQEKEAGEAGKTKYSTSQSQPHPGLEGDMEPQPVKTHLPTEDGGYQLYRAAGKLQGKRALITGGDSGIGRAVAILYAMEGANVAITHLPEELEDALHTKEQVEKNGGRAHLISKDLRSKGAAEDVVERAVAALGGLDILINNAAYELEQDDISQISEEQYHRTIETNLTAPFFLSKHALRHLGKRGTIINTVSVDGYVGPQSHLDYSTSKGGLIAFTRNLANQQAKNGIRVNAVAPGPIWTPFLPAALKQESQKTMADGTSMKRLGQPVEVATSYVFLGSQDSSYITGQVIHVNGGMATVS</sequence>
<evidence type="ECO:0000256" key="1">
    <source>
        <dbReference type="ARBA" id="ARBA00006484"/>
    </source>
</evidence>
<name>A0ABP0C3A1_9PEZI</name>
<evidence type="ECO:0000256" key="2">
    <source>
        <dbReference type="ARBA" id="ARBA00022857"/>
    </source>
</evidence>
<dbReference type="PRINTS" id="PR00080">
    <property type="entry name" value="SDRFAMILY"/>
</dbReference>
<dbReference type="Proteomes" id="UP001642406">
    <property type="component" value="Unassembled WGS sequence"/>
</dbReference>
<dbReference type="InterPro" id="IPR002347">
    <property type="entry name" value="SDR_fam"/>
</dbReference>
<protein>
    <submittedName>
        <fullName evidence="5">Uncharacterized protein</fullName>
    </submittedName>
</protein>
<comment type="similarity">
    <text evidence="1">Belongs to the short-chain dehydrogenases/reductases (SDR) family.</text>
</comment>
<proteinExistence type="inferred from homology"/>
<feature type="region of interest" description="Disordered" evidence="4">
    <location>
        <begin position="1"/>
        <end position="57"/>
    </location>
</feature>
<dbReference type="PRINTS" id="PR00081">
    <property type="entry name" value="GDHRDH"/>
</dbReference>
<gene>
    <name evidence="5" type="ORF">SBRCBS47491_006242</name>
</gene>
<evidence type="ECO:0000256" key="4">
    <source>
        <dbReference type="SAM" id="MobiDB-lite"/>
    </source>
</evidence>
<keyword evidence="6" id="KW-1185">Reference proteome</keyword>
<dbReference type="SUPFAM" id="SSF51735">
    <property type="entry name" value="NAD(P)-binding Rossmann-fold domains"/>
    <property type="match status" value="1"/>
</dbReference>
<comment type="caution">
    <text evidence="5">The sequence shown here is derived from an EMBL/GenBank/DDBJ whole genome shotgun (WGS) entry which is preliminary data.</text>
</comment>
<organism evidence="5 6">
    <name type="scientific">Sporothrix bragantina</name>
    <dbReference type="NCBI Taxonomy" id="671064"/>
    <lineage>
        <taxon>Eukaryota</taxon>
        <taxon>Fungi</taxon>
        <taxon>Dikarya</taxon>
        <taxon>Ascomycota</taxon>
        <taxon>Pezizomycotina</taxon>
        <taxon>Sordariomycetes</taxon>
        <taxon>Sordariomycetidae</taxon>
        <taxon>Ophiostomatales</taxon>
        <taxon>Ophiostomataceae</taxon>
        <taxon>Sporothrix</taxon>
    </lineage>
</organism>
<keyword evidence="2" id="KW-0521">NADP</keyword>
<dbReference type="PROSITE" id="PS00061">
    <property type="entry name" value="ADH_SHORT"/>
    <property type="match status" value="1"/>
</dbReference>
<dbReference type="EMBL" id="CAWUHC010000059">
    <property type="protein sequence ID" value="CAK7226468.1"/>
    <property type="molecule type" value="Genomic_DNA"/>
</dbReference>